<dbReference type="EMBL" id="JAFGIX010000049">
    <property type="protein sequence ID" value="MBN1573462.1"/>
    <property type="molecule type" value="Genomic_DNA"/>
</dbReference>
<dbReference type="Proteomes" id="UP000809273">
    <property type="component" value="Unassembled WGS sequence"/>
</dbReference>
<dbReference type="GO" id="GO:0008483">
    <property type="term" value="F:transaminase activity"/>
    <property type="evidence" value="ECO:0007669"/>
    <property type="project" value="UniProtKB-KW"/>
</dbReference>
<dbReference type="Gene3D" id="3.40.640.10">
    <property type="entry name" value="Type I PLP-dependent aspartate aminotransferase-like (Major domain)"/>
    <property type="match status" value="1"/>
</dbReference>
<comment type="similarity">
    <text evidence="1 5">Belongs to the class-III pyridoxal-phosphate-dependent aminotransferase family.</text>
</comment>
<dbReference type="InterPro" id="IPR015421">
    <property type="entry name" value="PyrdxlP-dep_Trfase_major"/>
</dbReference>
<keyword evidence="2 6" id="KW-0032">Aminotransferase</keyword>
<keyword evidence="4 5" id="KW-0663">Pyridoxal phosphate</keyword>
<protein>
    <submittedName>
        <fullName evidence="6">Aspartate aminotransferase family protein</fullName>
    </submittedName>
</protein>
<accession>A0A9D8KFY3</accession>
<evidence type="ECO:0000256" key="5">
    <source>
        <dbReference type="RuleBase" id="RU003560"/>
    </source>
</evidence>
<dbReference type="CDD" id="cd00610">
    <property type="entry name" value="OAT_like"/>
    <property type="match status" value="1"/>
</dbReference>
<evidence type="ECO:0000256" key="2">
    <source>
        <dbReference type="ARBA" id="ARBA00022576"/>
    </source>
</evidence>
<gene>
    <name evidence="6" type="ORF">JW984_09740</name>
</gene>
<evidence type="ECO:0000256" key="4">
    <source>
        <dbReference type="ARBA" id="ARBA00022898"/>
    </source>
</evidence>
<dbReference type="GO" id="GO:0030170">
    <property type="term" value="F:pyridoxal phosphate binding"/>
    <property type="evidence" value="ECO:0007669"/>
    <property type="project" value="InterPro"/>
</dbReference>
<evidence type="ECO:0000313" key="6">
    <source>
        <dbReference type="EMBL" id="MBN1573462.1"/>
    </source>
</evidence>
<keyword evidence="3" id="KW-0808">Transferase</keyword>
<proteinExistence type="inferred from homology"/>
<dbReference type="PANTHER" id="PTHR43094:SF1">
    <property type="entry name" value="AMINOTRANSFERASE CLASS-III"/>
    <property type="match status" value="1"/>
</dbReference>
<dbReference type="InterPro" id="IPR015422">
    <property type="entry name" value="PyrdxlP-dep_Trfase_small"/>
</dbReference>
<reference evidence="6" key="1">
    <citation type="journal article" date="2021" name="Environ. Microbiol.">
        <title>Genomic characterization of three novel Desulfobacterota classes expand the metabolic and phylogenetic diversity of the phylum.</title>
        <authorList>
            <person name="Murphy C.L."/>
            <person name="Biggerstaff J."/>
            <person name="Eichhorn A."/>
            <person name="Ewing E."/>
            <person name="Shahan R."/>
            <person name="Soriano D."/>
            <person name="Stewart S."/>
            <person name="VanMol K."/>
            <person name="Walker R."/>
            <person name="Walters P."/>
            <person name="Elshahed M.S."/>
            <person name="Youssef N.H."/>
        </authorList>
    </citation>
    <scope>NUCLEOTIDE SEQUENCE</scope>
    <source>
        <strain evidence="6">Zod_Metabat.24</strain>
    </source>
</reference>
<evidence type="ECO:0000256" key="1">
    <source>
        <dbReference type="ARBA" id="ARBA00008954"/>
    </source>
</evidence>
<sequence length="453" mass="50471">MQKRRPTEKYIFYRDLKCSYPLIVRGDGIYIYDDKGQKIIDGASGAAVVCLGHRNKRVMDAWKKQAEKIAFVHMSTFSNEPILRLSEKLVNMVGDKHYHVYFTSGGSESVEAAIKLARQYHLEKGRPGRYMVIARAISYHGSTLGALSLTGHHYRRFKFSPILFSFPRISPPYCYRCPFNQTKKTCNLDCAEDLERAIVAEGEELISAFIFEPVVGAAAPGIAPPVGYIKRIREICERHDILMIGDEVMSGVGRTGKFLASQHYHARPHIICLSKGLSSGYAPLGAVMVENEVYEILKESGTHAFVHGHTFGGHPASAAVGLEVLKILSEKRLIEHVADMENYWMPKLKALKNKHKIVGNVRGKGLLIGIEFVVDNNKGKGPFDPSLLVRMKIQQECLKRGLYVYPGGYSVKGIAGDHILLAPPFIVKEKNLDTMTEILDDAIGAVEESLNLI</sequence>
<dbReference type="PANTHER" id="PTHR43094">
    <property type="entry name" value="AMINOTRANSFERASE"/>
    <property type="match status" value="1"/>
</dbReference>
<comment type="caution">
    <text evidence="6">The sequence shown here is derived from an EMBL/GenBank/DDBJ whole genome shotgun (WGS) entry which is preliminary data.</text>
</comment>
<dbReference type="PIRSF" id="PIRSF000521">
    <property type="entry name" value="Transaminase_4ab_Lys_Orn"/>
    <property type="match status" value="1"/>
</dbReference>
<dbReference type="InterPro" id="IPR015424">
    <property type="entry name" value="PyrdxlP-dep_Trfase"/>
</dbReference>
<organism evidence="6 7">
    <name type="scientific">Candidatus Zymogenus saltonus</name>
    <dbReference type="NCBI Taxonomy" id="2844893"/>
    <lineage>
        <taxon>Bacteria</taxon>
        <taxon>Deltaproteobacteria</taxon>
        <taxon>Candidatus Zymogenia</taxon>
        <taxon>Candidatus Zymogeniales</taxon>
        <taxon>Candidatus Zymogenaceae</taxon>
        <taxon>Candidatus Zymogenus</taxon>
    </lineage>
</organism>
<evidence type="ECO:0000313" key="7">
    <source>
        <dbReference type="Proteomes" id="UP000809273"/>
    </source>
</evidence>
<dbReference type="InterPro" id="IPR005814">
    <property type="entry name" value="Aminotrans_3"/>
</dbReference>
<dbReference type="Pfam" id="PF00202">
    <property type="entry name" value="Aminotran_3"/>
    <property type="match status" value="1"/>
</dbReference>
<dbReference type="SUPFAM" id="SSF53383">
    <property type="entry name" value="PLP-dependent transferases"/>
    <property type="match status" value="1"/>
</dbReference>
<name>A0A9D8KFY3_9DELT</name>
<evidence type="ECO:0000256" key="3">
    <source>
        <dbReference type="ARBA" id="ARBA00022679"/>
    </source>
</evidence>
<dbReference type="FunFam" id="3.40.640.10:FF:000014">
    <property type="entry name" value="Adenosylmethionine-8-amino-7-oxononanoate aminotransferase, probable"/>
    <property type="match status" value="1"/>
</dbReference>
<dbReference type="Gene3D" id="3.90.1150.10">
    <property type="entry name" value="Aspartate Aminotransferase, domain 1"/>
    <property type="match status" value="1"/>
</dbReference>
<dbReference type="InterPro" id="IPR049704">
    <property type="entry name" value="Aminotrans_3_PPA_site"/>
</dbReference>
<dbReference type="AlphaFoldDB" id="A0A9D8KFY3"/>
<reference evidence="6" key="2">
    <citation type="submission" date="2021-01" db="EMBL/GenBank/DDBJ databases">
        <authorList>
            <person name="Hahn C.R."/>
            <person name="Youssef N.H."/>
            <person name="Elshahed M."/>
        </authorList>
    </citation>
    <scope>NUCLEOTIDE SEQUENCE</scope>
    <source>
        <strain evidence="6">Zod_Metabat.24</strain>
    </source>
</reference>
<dbReference type="PROSITE" id="PS00600">
    <property type="entry name" value="AA_TRANSFER_CLASS_3"/>
    <property type="match status" value="1"/>
</dbReference>